<dbReference type="PROSITE" id="PS01009">
    <property type="entry name" value="CRISP_1"/>
    <property type="match status" value="1"/>
</dbReference>
<dbReference type="InterPro" id="IPR014044">
    <property type="entry name" value="CAP_dom"/>
</dbReference>
<dbReference type="PANTHER" id="PTHR10334">
    <property type="entry name" value="CYSTEINE-RICH SECRETORY PROTEIN-RELATED"/>
    <property type="match status" value="1"/>
</dbReference>
<dbReference type="GO" id="GO:0005576">
    <property type="term" value="C:extracellular region"/>
    <property type="evidence" value="ECO:0007669"/>
    <property type="project" value="InterPro"/>
</dbReference>
<feature type="chain" id="PRO_5015546876" description="SCP domain-containing protein" evidence="4">
    <location>
        <begin position="28"/>
        <end position="167"/>
    </location>
</feature>
<dbReference type="InterPro" id="IPR035940">
    <property type="entry name" value="CAP_sf"/>
</dbReference>
<accession>A0A2S3HJK7</accession>
<evidence type="ECO:0000256" key="2">
    <source>
        <dbReference type="ARBA" id="ARBA00022729"/>
    </source>
</evidence>
<dbReference type="InterPro" id="IPR018244">
    <property type="entry name" value="Allrgn_V5/Tpx1_CS"/>
</dbReference>
<dbReference type="GO" id="GO:0098542">
    <property type="term" value="P:defense response to other organism"/>
    <property type="evidence" value="ECO:0007669"/>
    <property type="project" value="UniProtKB-ARBA"/>
</dbReference>
<dbReference type="SUPFAM" id="SSF55797">
    <property type="entry name" value="PR-1-like"/>
    <property type="match status" value="1"/>
</dbReference>
<keyword evidence="3" id="KW-1015">Disulfide bond</keyword>
<dbReference type="PRINTS" id="PR00837">
    <property type="entry name" value="V5TPXLIKE"/>
</dbReference>
<evidence type="ECO:0000256" key="3">
    <source>
        <dbReference type="ARBA" id="ARBA00023157"/>
    </source>
</evidence>
<protein>
    <recommendedName>
        <fullName evidence="5">SCP domain-containing protein</fullName>
    </recommendedName>
</protein>
<feature type="domain" description="SCP" evidence="5">
    <location>
        <begin position="29"/>
        <end position="160"/>
    </location>
</feature>
<sequence>MASPRSLIVFAVALAMAMAFAATSSSAQNTPQDFVNLHNKARAAVGVGPVTWDAKVARYAQSYAAKRAGDCAMVHSNGPYGENLARGTALSAADAVKMWVDEKAHYRYNTNSCDPGKECRHYTQVVWRRSTRIGCARVVCSGNRSVFVICSYDPPGNVRGQRPFARA</sequence>
<evidence type="ECO:0000313" key="6">
    <source>
        <dbReference type="EMBL" id="PAN24464.1"/>
    </source>
</evidence>
<dbReference type="AlphaFoldDB" id="A0A2S3HJK7"/>
<dbReference type="FunFam" id="3.40.33.10:FF:000006">
    <property type="entry name" value="Putative pathogenesis-related protein 1"/>
    <property type="match status" value="1"/>
</dbReference>
<dbReference type="CDD" id="cd05381">
    <property type="entry name" value="CAP_PR-1"/>
    <property type="match status" value="1"/>
</dbReference>
<evidence type="ECO:0000259" key="5">
    <source>
        <dbReference type="SMART" id="SM00198"/>
    </source>
</evidence>
<dbReference type="Proteomes" id="UP000243499">
    <property type="component" value="Chromosome 4"/>
</dbReference>
<dbReference type="EMBL" id="CM008049">
    <property type="protein sequence ID" value="PAN24464.1"/>
    <property type="molecule type" value="Genomic_DNA"/>
</dbReference>
<dbReference type="SMART" id="SM00198">
    <property type="entry name" value="SCP"/>
    <property type="match status" value="1"/>
</dbReference>
<comment type="similarity">
    <text evidence="1">Belongs to the CRISP family.</text>
</comment>
<feature type="signal peptide" evidence="4">
    <location>
        <begin position="1"/>
        <end position="27"/>
    </location>
</feature>
<keyword evidence="2 4" id="KW-0732">Signal</keyword>
<dbReference type="PROSITE" id="PS01010">
    <property type="entry name" value="CRISP_2"/>
    <property type="match status" value="1"/>
</dbReference>
<evidence type="ECO:0000256" key="4">
    <source>
        <dbReference type="SAM" id="SignalP"/>
    </source>
</evidence>
<dbReference type="Pfam" id="PF00188">
    <property type="entry name" value="CAP"/>
    <property type="match status" value="1"/>
</dbReference>
<dbReference type="Gramene" id="PAN24464">
    <property type="protein sequence ID" value="PAN24464"/>
    <property type="gene ID" value="PAHAL_4G221900"/>
</dbReference>
<dbReference type="Gene3D" id="3.40.33.10">
    <property type="entry name" value="CAP"/>
    <property type="match status" value="1"/>
</dbReference>
<gene>
    <name evidence="6" type="ORF">PAHAL_4G221900</name>
</gene>
<evidence type="ECO:0000256" key="1">
    <source>
        <dbReference type="ARBA" id="ARBA00009923"/>
    </source>
</evidence>
<dbReference type="InterPro" id="IPR001283">
    <property type="entry name" value="CRISP-related"/>
</dbReference>
<organism evidence="6">
    <name type="scientific">Panicum hallii</name>
    <dbReference type="NCBI Taxonomy" id="206008"/>
    <lineage>
        <taxon>Eukaryota</taxon>
        <taxon>Viridiplantae</taxon>
        <taxon>Streptophyta</taxon>
        <taxon>Embryophyta</taxon>
        <taxon>Tracheophyta</taxon>
        <taxon>Spermatophyta</taxon>
        <taxon>Magnoliopsida</taxon>
        <taxon>Liliopsida</taxon>
        <taxon>Poales</taxon>
        <taxon>Poaceae</taxon>
        <taxon>PACMAD clade</taxon>
        <taxon>Panicoideae</taxon>
        <taxon>Panicodae</taxon>
        <taxon>Paniceae</taxon>
        <taxon>Panicinae</taxon>
        <taxon>Panicum</taxon>
        <taxon>Panicum sect. Panicum</taxon>
    </lineage>
</organism>
<name>A0A2S3HJK7_9POAL</name>
<reference evidence="6" key="1">
    <citation type="submission" date="2018-04" db="EMBL/GenBank/DDBJ databases">
        <title>WGS assembly of Panicum hallii.</title>
        <authorList>
            <person name="Lovell J."/>
            <person name="Jenkins J."/>
            <person name="Lowry D."/>
            <person name="Mamidi S."/>
            <person name="Sreedasyam A."/>
            <person name="Weng X."/>
            <person name="Barry K."/>
            <person name="Bonette J."/>
            <person name="Campitelli B."/>
            <person name="Daum C."/>
            <person name="Gordon S."/>
            <person name="Gould B."/>
            <person name="Lipzen A."/>
            <person name="Macqueen A."/>
            <person name="Palacio-Mejia J."/>
            <person name="Plott C."/>
            <person name="Shakirov E."/>
            <person name="Shu S."/>
            <person name="Yoshinaga Y."/>
            <person name="Zane M."/>
            <person name="Rokhsar D."/>
            <person name="Grimwood J."/>
            <person name="Schmutz J."/>
            <person name="Juenger T."/>
        </authorList>
    </citation>
    <scope>NUCLEOTIDE SEQUENCE [LARGE SCALE GENOMIC DNA]</scope>
    <source>
        <strain evidence="6">FIL2</strain>
    </source>
</reference>
<proteinExistence type="inferred from homology"/>